<dbReference type="PROSITE" id="PS50110">
    <property type="entry name" value="RESPONSE_REGULATORY"/>
    <property type="match status" value="1"/>
</dbReference>
<evidence type="ECO:0000256" key="7">
    <source>
        <dbReference type="PROSITE-ProRule" id="PRU00169"/>
    </source>
</evidence>
<dbReference type="AlphaFoldDB" id="A0A1L9QMN9"/>
<dbReference type="SUPFAM" id="SSF52172">
    <property type="entry name" value="CheY-like"/>
    <property type="match status" value="1"/>
</dbReference>
<dbReference type="SMART" id="SM00387">
    <property type="entry name" value="HATPase_c"/>
    <property type="match status" value="1"/>
</dbReference>
<keyword evidence="11" id="KW-1185">Reference proteome</keyword>
<keyword evidence="3 7" id="KW-0597">Phosphoprotein</keyword>
<dbReference type="SMART" id="SM00388">
    <property type="entry name" value="HisKA"/>
    <property type="match status" value="1"/>
</dbReference>
<reference evidence="10" key="1">
    <citation type="submission" date="2016-10" db="EMBL/GenBank/DDBJ databases">
        <title>CRISPR-Cas defence system in Roseofilum reptotaenium: evidence of a bacteriophage-cyanobacterium arms race in the coral black band disease.</title>
        <authorList>
            <person name="Buerger P."/>
            <person name="Wood-Charlson E.M."/>
            <person name="Weynberg K.D."/>
            <person name="Willis B."/>
            <person name="Van Oppen M.J."/>
        </authorList>
    </citation>
    <scope>NUCLEOTIDE SEQUENCE [LARGE SCALE GENOMIC DNA]</scope>
    <source>
        <strain evidence="10">AO1-A</strain>
    </source>
</reference>
<sequence>MGNLKILIVEDELLIAKGLARKLKKLGYPVIEIVASGEEAIQYSKINQPDLILMDIVLEGDMDGIEAAQKINEFQSIPIIYLTAYADDDTLVRAEETNYYGYLLKPYKERELYATMKMALKQWEENQILRKSLSLAHAKSEEQSRYLSITSHDLRNPLTTIQVSAEMLKDYGDKLSEEKKQKHLDWIKSSVKNMNSLLEDILTLHQADAGKITFEPQQVNVVELTESIVQNFEAIATEKHQIIVQASPPEIIASCDIKLLYHILGNLLSNAIKYSPDGGRIILDISLTATDVIFVIEDQGIGFPPDYQPKLFTQFERASNVGSIKGTGLGLSIVKYAVECHGGSISLTSQEGIGTKAIISLPCLPPVPVN</sequence>
<dbReference type="SMART" id="SM00448">
    <property type="entry name" value="REC"/>
    <property type="match status" value="1"/>
</dbReference>
<dbReference type="CDD" id="cd00082">
    <property type="entry name" value="HisKA"/>
    <property type="match status" value="1"/>
</dbReference>
<evidence type="ECO:0000256" key="1">
    <source>
        <dbReference type="ARBA" id="ARBA00000085"/>
    </source>
</evidence>
<dbReference type="Proteomes" id="UP000183940">
    <property type="component" value="Unassembled WGS sequence"/>
</dbReference>
<dbReference type="InterPro" id="IPR036890">
    <property type="entry name" value="HATPase_C_sf"/>
</dbReference>
<dbReference type="Pfam" id="PF00072">
    <property type="entry name" value="Response_reg"/>
    <property type="match status" value="1"/>
</dbReference>
<dbReference type="Gene3D" id="1.10.287.130">
    <property type="match status" value="1"/>
</dbReference>
<dbReference type="InterPro" id="IPR004358">
    <property type="entry name" value="Sig_transdc_His_kin-like_C"/>
</dbReference>
<dbReference type="SUPFAM" id="SSF55874">
    <property type="entry name" value="ATPase domain of HSP90 chaperone/DNA topoisomerase II/histidine kinase"/>
    <property type="match status" value="1"/>
</dbReference>
<dbReference type="Gene3D" id="3.30.565.10">
    <property type="entry name" value="Histidine kinase-like ATPase, C-terminal domain"/>
    <property type="match status" value="1"/>
</dbReference>
<dbReference type="PRINTS" id="PR00344">
    <property type="entry name" value="BCTRLSENSOR"/>
</dbReference>
<comment type="caution">
    <text evidence="10">The sequence shown here is derived from an EMBL/GenBank/DDBJ whole genome shotgun (WGS) entry which is preliminary data.</text>
</comment>
<dbReference type="SUPFAM" id="SSF47384">
    <property type="entry name" value="Homodimeric domain of signal transducing histidine kinase"/>
    <property type="match status" value="1"/>
</dbReference>
<keyword evidence="6" id="KW-0902">Two-component regulatory system</keyword>
<evidence type="ECO:0000259" key="8">
    <source>
        <dbReference type="PROSITE" id="PS50109"/>
    </source>
</evidence>
<evidence type="ECO:0000256" key="4">
    <source>
        <dbReference type="ARBA" id="ARBA00022679"/>
    </source>
</evidence>
<keyword evidence="5 10" id="KW-0418">Kinase</keyword>
<dbReference type="Gene3D" id="3.40.50.2300">
    <property type="match status" value="1"/>
</dbReference>
<dbReference type="Pfam" id="PF00512">
    <property type="entry name" value="HisKA"/>
    <property type="match status" value="1"/>
</dbReference>
<evidence type="ECO:0000259" key="9">
    <source>
        <dbReference type="PROSITE" id="PS50110"/>
    </source>
</evidence>
<dbReference type="CDD" id="cd17534">
    <property type="entry name" value="REC_DC-like"/>
    <property type="match status" value="1"/>
</dbReference>
<dbReference type="InterPro" id="IPR003661">
    <property type="entry name" value="HisK_dim/P_dom"/>
</dbReference>
<name>A0A1L9QMN9_9CYAN</name>
<dbReference type="GO" id="GO:0000155">
    <property type="term" value="F:phosphorelay sensor kinase activity"/>
    <property type="evidence" value="ECO:0007669"/>
    <property type="project" value="InterPro"/>
</dbReference>
<comment type="catalytic activity">
    <reaction evidence="1">
        <text>ATP + protein L-histidine = ADP + protein N-phospho-L-histidine.</text>
        <dbReference type="EC" id="2.7.13.3"/>
    </reaction>
</comment>
<dbReference type="Pfam" id="PF02518">
    <property type="entry name" value="HATPase_c"/>
    <property type="match status" value="1"/>
</dbReference>
<evidence type="ECO:0000256" key="5">
    <source>
        <dbReference type="ARBA" id="ARBA00022777"/>
    </source>
</evidence>
<feature type="modified residue" description="4-aspartylphosphate" evidence="7">
    <location>
        <position position="55"/>
    </location>
</feature>
<keyword evidence="4" id="KW-0808">Transferase</keyword>
<dbReference type="PANTHER" id="PTHR43711:SF26">
    <property type="entry name" value="SENSOR HISTIDINE KINASE RCSC"/>
    <property type="match status" value="1"/>
</dbReference>
<dbReference type="InterPro" id="IPR050736">
    <property type="entry name" value="Sensor_HK_Regulatory"/>
</dbReference>
<dbReference type="EMBL" id="MLAW01000041">
    <property type="protein sequence ID" value="OJJ22716.1"/>
    <property type="molecule type" value="Genomic_DNA"/>
</dbReference>
<dbReference type="InterPro" id="IPR005467">
    <property type="entry name" value="His_kinase_dom"/>
</dbReference>
<dbReference type="PROSITE" id="PS50109">
    <property type="entry name" value="HIS_KIN"/>
    <property type="match status" value="1"/>
</dbReference>
<evidence type="ECO:0000313" key="10">
    <source>
        <dbReference type="EMBL" id="OJJ22716.1"/>
    </source>
</evidence>
<accession>A0A1L9QMN9</accession>
<organism evidence="10 11">
    <name type="scientific">Roseofilum reptotaenium AO1-A</name>
    <dbReference type="NCBI Taxonomy" id="1925591"/>
    <lineage>
        <taxon>Bacteria</taxon>
        <taxon>Bacillati</taxon>
        <taxon>Cyanobacteriota</taxon>
        <taxon>Cyanophyceae</taxon>
        <taxon>Desertifilales</taxon>
        <taxon>Desertifilaceae</taxon>
        <taxon>Roseofilum</taxon>
    </lineage>
</organism>
<protein>
    <recommendedName>
        <fullName evidence="2">histidine kinase</fullName>
        <ecNumber evidence="2">2.7.13.3</ecNumber>
    </recommendedName>
</protein>
<evidence type="ECO:0000256" key="6">
    <source>
        <dbReference type="ARBA" id="ARBA00023012"/>
    </source>
</evidence>
<dbReference type="InterPro" id="IPR001789">
    <property type="entry name" value="Sig_transdc_resp-reg_receiver"/>
</dbReference>
<evidence type="ECO:0000313" key="11">
    <source>
        <dbReference type="Proteomes" id="UP000183940"/>
    </source>
</evidence>
<dbReference type="InterPro" id="IPR011006">
    <property type="entry name" value="CheY-like_superfamily"/>
</dbReference>
<dbReference type="EC" id="2.7.13.3" evidence="2"/>
<dbReference type="InterPro" id="IPR036097">
    <property type="entry name" value="HisK_dim/P_sf"/>
</dbReference>
<dbReference type="FunFam" id="3.30.565.10:FF:000006">
    <property type="entry name" value="Sensor histidine kinase WalK"/>
    <property type="match status" value="1"/>
</dbReference>
<evidence type="ECO:0000256" key="2">
    <source>
        <dbReference type="ARBA" id="ARBA00012438"/>
    </source>
</evidence>
<feature type="domain" description="Histidine kinase" evidence="8">
    <location>
        <begin position="149"/>
        <end position="365"/>
    </location>
</feature>
<proteinExistence type="predicted"/>
<dbReference type="STRING" id="1925591.BI308_19365"/>
<gene>
    <name evidence="10" type="ORF">BI308_19365</name>
</gene>
<feature type="domain" description="Response regulatory" evidence="9">
    <location>
        <begin position="5"/>
        <end position="120"/>
    </location>
</feature>
<dbReference type="InterPro" id="IPR003594">
    <property type="entry name" value="HATPase_dom"/>
</dbReference>
<dbReference type="CDD" id="cd00075">
    <property type="entry name" value="HATPase"/>
    <property type="match status" value="1"/>
</dbReference>
<dbReference type="PANTHER" id="PTHR43711">
    <property type="entry name" value="TWO-COMPONENT HISTIDINE KINASE"/>
    <property type="match status" value="1"/>
</dbReference>
<evidence type="ECO:0000256" key="3">
    <source>
        <dbReference type="ARBA" id="ARBA00022553"/>
    </source>
</evidence>